<accession>A0AAE8MGK5</accession>
<dbReference type="GO" id="GO:0005524">
    <property type="term" value="F:ATP binding"/>
    <property type="evidence" value="ECO:0007669"/>
    <property type="project" value="UniProtKB-KW"/>
</dbReference>
<dbReference type="PROSITE" id="PS00690">
    <property type="entry name" value="DEAH_ATP_HELICASE"/>
    <property type="match status" value="1"/>
</dbReference>
<name>A0AAE8MGK5_9HYPO</name>
<dbReference type="Gene3D" id="1.20.120.1080">
    <property type="match status" value="1"/>
</dbReference>
<evidence type="ECO:0000259" key="7">
    <source>
        <dbReference type="PROSITE" id="PS51194"/>
    </source>
</evidence>
<dbReference type="PANTHER" id="PTHR18934">
    <property type="entry name" value="ATP-DEPENDENT RNA HELICASE"/>
    <property type="match status" value="1"/>
</dbReference>
<dbReference type="SMART" id="SM00487">
    <property type="entry name" value="DEXDc"/>
    <property type="match status" value="1"/>
</dbReference>
<gene>
    <name evidence="8" type="ORF">FTOL_09689</name>
</gene>
<reference evidence="8" key="1">
    <citation type="submission" date="2018-03" db="EMBL/GenBank/DDBJ databases">
        <authorList>
            <person name="Guldener U."/>
        </authorList>
    </citation>
    <scope>NUCLEOTIDE SEQUENCE</scope>
</reference>
<dbReference type="InterPro" id="IPR027417">
    <property type="entry name" value="P-loop_NTPase"/>
</dbReference>
<keyword evidence="9" id="KW-1185">Reference proteome</keyword>
<evidence type="ECO:0000256" key="5">
    <source>
        <dbReference type="ARBA" id="ARBA00022840"/>
    </source>
</evidence>
<dbReference type="GO" id="GO:0016787">
    <property type="term" value="F:hydrolase activity"/>
    <property type="evidence" value="ECO:0007669"/>
    <property type="project" value="UniProtKB-KW"/>
</dbReference>
<dbReference type="Pfam" id="PF07717">
    <property type="entry name" value="OB_NTP_bind"/>
    <property type="match status" value="1"/>
</dbReference>
<dbReference type="InterPro" id="IPR002464">
    <property type="entry name" value="DNA/RNA_helicase_DEAH_CS"/>
</dbReference>
<evidence type="ECO:0000259" key="6">
    <source>
        <dbReference type="PROSITE" id="PS51192"/>
    </source>
</evidence>
<dbReference type="PANTHER" id="PTHR18934:SF99">
    <property type="entry name" value="ATP-DEPENDENT RNA HELICASE DHX37-RELATED"/>
    <property type="match status" value="1"/>
</dbReference>
<keyword evidence="3" id="KW-0378">Hydrolase</keyword>
<evidence type="ECO:0000256" key="4">
    <source>
        <dbReference type="ARBA" id="ARBA00022806"/>
    </source>
</evidence>
<protein>
    <submittedName>
        <fullName evidence="8">Probable ATP-binding protein PRP16</fullName>
    </submittedName>
</protein>
<feature type="domain" description="Helicase ATP-binding" evidence="6">
    <location>
        <begin position="48"/>
        <end position="212"/>
    </location>
</feature>
<dbReference type="InterPro" id="IPR014001">
    <property type="entry name" value="Helicase_ATP-bd"/>
</dbReference>
<dbReference type="SMART" id="SM00490">
    <property type="entry name" value="HELICc"/>
    <property type="match status" value="1"/>
</dbReference>
<dbReference type="GO" id="GO:0004386">
    <property type="term" value="F:helicase activity"/>
    <property type="evidence" value="ECO:0007669"/>
    <property type="project" value="UniProtKB-KW"/>
</dbReference>
<dbReference type="InterPro" id="IPR011545">
    <property type="entry name" value="DEAD/DEAH_box_helicase_dom"/>
</dbReference>
<keyword evidence="2" id="KW-0547">Nucleotide-binding</keyword>
<dbReference type="InterPro" id="IPR001650">
    <property type="entry name" value="Helicase_C-like"/>
</dbReference>
<dbReference type="AlphaFoldDB" id="A0AAE8MGK5"/>
<evidence type="ECO:0000256" key="3">
    <source>
        <dbReference type="ARBA" id="ARBA00022801"/>
    </source>
</evidence>
<proteinExistence type="inferred from homology"/>
<dbReference type="EMBL" id="ONZP01000351">
    <property type="protein sequence ID" value="SPJ82284.1"/>
    <property type="molecule type" value="Genomic_DNA"/>
</dbReference>
<dbReference type="InterPro" id="IPR011709">
    <property type="entry name" value="DEAD-box_helicase_OB_fold"/>
</dbReference>
<dbReference type="PROSITE" id="PS51192">
    <property type="entry name" value="HELICASE_ATP_BIND_1"/>
    <property type="match status" value="1"/>
</dbReference>
<keyword evidence="4" id="KW-0347">Helicase</keyword>
<sequence length="705" mass="79743">MEQSQYRNTTAEEAIHLENGEAHPLRDNQVHSEKYFELLKIRRQLPVSSKRQEFLDVYHQNQTGSGKTTQIPQFVLFDELASKSLIVCTQPRRIAATSVAKRVAAELDVKLGEEVGYRVRFDKRNTLVRTRLSYMTDGMLLQLVKSDLHFKKYGCVIIDEVHERTLSTDLLLALLKRALPHRPDLKVIVMSATANANKLLNFFGQGGQFSIPGRMFPIDIRYLQEAIPDYAHVALHTAKHIHETSADGDILLFMPSVGEIEDACVQLRKATEGLEVLPLYSQLSRAEQDKVFTRSFHRRCIISTNIAETSVTIGGVVYVIDPGLAKESRYNPRTGLESIFTAPISQASARQRAGRAGRTGPAVCYRLYTKDDFDEILLPTTPPSILLNNLSDIVLQLKAMGIADIANFDFLDKPDPEVCFRALEDLLAMDYLDDNAEITLKGKMAANLPVHPVWYNAIAMAHELGCSQEMLTIAAIQSNQHPIFLRPRASKLAADLAHQRFACPVSDHITQLNAVHAYLQTESQAIQLSGSRVDITMREWCSDAFLSMSAIEEVKLIRMQLRKSFADLFKEDPKAGRLESPEYDSNIRKALAWAFSHQVAFIDDGDDLYRVLHFNWHAGIHPDSSLIGINHQWIIYDSFVDTFQQHLTTVTAIEPEWIMDSNNFQELSWRTEEKEGDAVYRMPLAKAAFDEACENYRNSHDPKIN</sequence>
<dbReference type="Pfam" id="PF21010">
    <property type="entry name" value="HA2_C"/>
    <property type="match status" value="1"/>
</dbReference>
<dbReference type="CDD" id="cd18791">
    <property type="entry name" value="SF2_C_RHA"/>
    <property type="match status" value="1"/>
</dbReference>
<feature type="domain" description="Helicase C-terminal" evidence="7">
    <location>
        <begin position="236"/>
        <end position="401"/>
    </location>
</feature>
<dbReference type="Pfam" id="PF00271">
    <property type="entry name" value="Helicase_C"/>
    <property type="match status" value="1"/>
</dbReference>
<comment type="similarity">
    <text evidence="1">Belongs to the DEAD box helicase family. DEAH subfamily.</text>
</comment>
<evidence type="ECO:0000256" key="1">
    <source>
        <dbReference type="ARBA" id="ARBA00008792"/>
    </source>
</evidence>
<dbReference type="SMART" id="SM00847">
    <property type="entry name" value="HA2"/>
    <property type="match status" value="1"/>
</dbReference>
<dbReference type="Gene3D" id="3.40.50.300">
    <property type="entry name" value="P-loop containing nucleotide triphosphate hydrolases"/>
    <property type="match status" value="2"/>
</dbReference>
<dbReference type="GO" id="GO:0003723">
    <property type="term" value="F:RNA binding"/>
    <property type="evidence" value="ECO:0007669"/>
    <property type="project" value="TreeGrafter"/>
</dbReference>
<organism evidence="8 9">
    <name type="scientific">Fusarium torulosum</name>
    <dbReference type="NCBI Taxonomy" id="33205"/>
    <lineage>
        <taxon>Eukaryota</taxon>
        <taxon>Fungi</taxon>
        <taxon>Dikarya</taxon>
        <taxon>Ascomycota</taxon>
        <taxon>Pezizomycotina</taxon>
        <taxon>Sordariomycetes</taxon>
        <taxon>Hypocreomycetidae</taxon>
        <taxon>Hypocreales</taxon>
        <taxon>Nectriaceae</taxon>
        <taxon>Fusarium</taxon>
    </lineage>
</organism>
<dbReference type="Pfam" id="PF00270">
    <property type="entry name" value="DEAD"/>
    <property type="match status" value="1"/>
</dbReference>
<dbReference type="Proteomes" id="UP001187734">
    <property type="component" value="Unassembled WGS sequence"/>
</dbReference>
<dbReference type="InterPro" id="IPR007502">
    <property type="entry name" value="Helicase-assoc_dom"/>
</dbReference>
<dbReference type="GO" id="GO:1990904">
    <property type="term" value="C:ribonucleoprotein complex"/>
    <property type="evidence" value="ECO:0007669"/>
    <property type="project" value="UniProtKB-ARBA"/>
</dbReference>
<keyword evidence="5 8" id="KW-0067">ATP-binding</keyword>
<evidence type="ECO:0000313" key="9">
    <source>
        <dbReference type="Proteomes" id="UP001187734"/>
    </source>
</evidence>
<comment type="caution">
    <text evidence="8">The sequence shown here is derived from an EMBL/GenBank/DDBJ whole genome shotgun (WGS) entry which is preliminary data.</text>
</comment>
<dbReference type="PROSITE" id="PS51194">
    <property type="entry name" value="HELICASE_CTER"/>
    <property type="match status" value="1"/>
</dbReference>
<evidence type="ECO:0000313" key="8">
    <source>
        <dbReference type="EMBL" id="SPJ82284.1"/>
    </source>
</evidence>
<evidence type="ECO:0000256" key="2">
    <source>
        <dbReference type="ARBA" id="ARBA00022741"/>
    </source>
</evidence>
<dbReference type="SUPFAM" id="SSF52540">
    <property type="entry name" value="P-loop containing nucleoside triphosphate hydrolases"/>
    <property type="match status" value="1"/>
</dbReference>